<evidence type="ECO:0000256" key="1">
    <source>
        <dbReference type="SAM" id="MobiDB-lite"/>
    </source>
</evidence>
<accession>A0A2P6QU37</accession>
<dbReference type="Gramene" id="PRQ37696">
    <property type="protein sequence ID" value="PRQ37696"/>
    <property type="gene ID" value="RchiOBHm_Chr4g0405481"/>
</dbReference>
<evidence type="ECO:0000313" key="3">
    <source>
        <dbReference type="Proteomes" id="UP000238479"/>
    </source>
</evidence>
<proteinExistence type="predicted"/>
<dbReference type="PANTHER" id="PTHR31807">
    <property type="entry name" value="AUGMIN FAMILY MEMBER"/>
    <property type="match status" value="1"/>
</dbReference>
<protein>
    <submittedName>
        <fullName evidence="2">Uncharacterized protein</fullName>
    </submittedName>
</protein>
<sequence>MLKLKFSLSCSWLFRRETKGRSQKFPIPVGFSSQPSQNIKARLLEEVPKLQRLAVKKVERRRTVTPRPNSLDLRAGNGAAGGGEMSATQKLLVTSTRSLSVSFQGESYVLQVSKAKRLPSPTARKGTPELRKASTQARQDQSENSRLMEQYRWPPRLRPDTCMTRSLDCTVEMKKLNGSGSNVVRALQNSLGNDLDGRLS</sequence>
<dbReference type="GO" id="GO:0005737">
    <property type="term" value="C:cytoplasm"/>
    <property type="evidence" value="ECO:0007669"/>
    <property type="project" value="TreeGrafter"/>
</dbReference>
<dbReference type="AlphaFoldDB" id="A0A2P6QU37"/>
<gene>
    <name evidence="2" type="ORF">RchiOBHm_Chr4g0405481</name>
</gene>
<dbReference type="GO" id="GO:0051225">
    <property type="term" value="P:spindle assembly"/>
    <property type="evidence" value="ECO:0007669"/>
    <property type="project" value="TreeGrafter"/>
</dbReference>
<feature type="region of interest" description="Disordered" evidence="1">
    <location>
        <begin position="118"/>
        <end position="148"/>
    </location>
</feature>
<dbReference type="GO" id="GO:0005880">
    <property type="term" value="C:nuclear microtubule"/>
    <property type="evidence" value="ECO:0007669"/>
    <property type="project" value="TreeGrafter"/>
</dbReference>
<organism evidence="2 3">
    <name type="scientific">Rosa chinensis</name>
    <name type="common">China rose</name>
    <dbReference type="NCBI Taxonomy" id="74649"/>
    <lineage>
        <taxon>Eukaryota</taxon>
        <taxon>Viridiplantae</taxon>
        <taxon>Streptophyta</taxon>
        <taxon>Embryophyta</taxon>
        <taxon>Tracheophyta</taxon>
        <taxon>Spermatophyta</taxon>
        <taxon>Magnoliopsida</taxon>
        <taxon>eudicotyledons</taxon>
        <taxon>Gunneridae</taxon>
        <taxon>Pentapetalae</taxon>
        <taxon>rosids</taxon>
        <taxon>fabids</taxon>
        <taxon>Rosales</taxon>
        <taxon>Rosaceae</taxon>
        <taxon>Rosoideae</taxon>
        <taxon>Rosoideae incertae sedis</taxon>
        <taxon>Rosa</taxon>
    </lineage>
</organism>
<feature type="compositionally biased region" description="Polar residues" evidence="1">
    <location>
        <begin position="133"/>
        <end position="147"/>
    </location>
</feature>
<dbReference type="PANTHER" id="PTHR31807:SF38">
    <property type="entry name" value="QWRF MOTIF-CONTAINING PROTEIN 9"/>
    <property type="match status" value="1"/>
</dbReference>
<reference evidence="2 3" key="1">
    <citation type="journal article" date="2018" name="Nat. Genet.">
        <title>The Rosa genome provides new insights in the design of modern roses.</title>
        <authorList>
            <person name="Bendahmane M."/>
        </authorList>
    </citation>
    <scope>NUCLEOTIDE SEQUENCE [LARGE SCALE GENOMIC DNA]</scope>
    <source>
        <strain evidence="3">cv. Old Blush</strain>
    </source>
</reference>
<keyword evidence="3" id="KW-1185">Reference proteome</keyword>
<comment type="caution">
    <text evidence="2">The sequence shown here is derived from an EMBL/GenBank/DDBJ whole genome shotgun (WGS) entry which is preliminary data.</text>
</comment>
<dbReference type="Proteomes" id="UP000238479">
    <property type="component" value="Chromosome 4"/>
</dbReference>
<dbReference type="OrthoDB" id="10693471at2759"/>
<feature type="region of interest" description="Disordered" evidence="1">
    <location>
        <begin position="63"/>
        <end position="84"/>
    </location>
</feature>
<dbReference type="EMBL" id="PDCK01000042">
    <property type="protein sequence ID" value="PRQ37696.1"/>
    <property type="molecule type" value="Genomic_DNA"/>
</dbReference>
<evidence type="ECO:0000313" key="2">
    <source>
        <dbReference type="EMBL" id="PRQ37696.1"/>
    </source>
</evidence>
<name>A0A2P6QU37_ROSCH</name>
<dbReference type="GO" id="GO:0008017">
    <property type="term" value="F:microtubule binding"/>
    <property type="evidence" value="ECO:0007669"/>
    <property type="project" value="TreeGrafter"/>
</dbReference>
<dbReference type="STRING" id="74649.A0A2P6QU37"/>